<proteinExistence type="predicted"/>
<dbReference type="AlphaFoldDB" id="A0A8X6VX24"/>
<keyword evidence="2" id="KW-1185">Reference proteome</keyword>
<comment type="caution">
    <text evidence="1">The sequence shown here is derived from an EMBL/GenBank/DDBJ whole genome shotgun (WGS) entry which is preliminary data.</text>
</comment>
<gene>
    <name evidence="1" type="ORF">TNCV_1010971</name>
</gene>
<evidence type="ECO:0000313" key="1">
    <source>
        <dbReference type="EMBL" id="GFY24044.1"/>
    </source>
</evidence>
<dbReference type="EMBL" id="BMAU01021369">
    <property type="protein sequence ID" value="GFY24044.1"/>
    <property type="molecule type" value="Genomic_DNA"/>
</dbReference>
<accession>A0A8X6VX24</accession>
<evidence type="ECO:0000313" key="2">
    <source>
        <dbReference type="Proteomes" id="UP000887159"/>
    </source>
</evidence>
<organism evidence="1 2">
    <name type="scientific">Trichonephila clavipes</name>
    <name type="common">Golden silk orbweaver</name>
    <name type="synonym">Nephila clavipes</name>
    <dbReference type="NCBI Taxonomy" id="2585209"/>
    <lineage>
        <taxon>Eukaryota</taxon>
        <taxon>Metazoa</taxon>
        <taxon>Ecdysozoa</taxon>
        <taxon>Arthropoda</taxon>
        <taxon>Chelicerata</taxon>
        <taxon>Arachnida</taxon>
        <taxon>Araneae</taxon>
        <taxon>Araneomorphae</taxon>
        <taxon>Entelegynae</taxon>
        <taxon>Araneoidea</taxon>
        <taxon>Nephilidae</taxon>
        <taxon>Trichonephila</taxon>
    </lineage>
</organism>
<protein>
    <submittedName>
        <fullName evidence="1">Uncharacterized protein</fullName>
    </submittedName>
</protein>
<name>A0A8X6VX24_TRICX</name>
<sequence>MIQTESAHSALTQVSKTIMSLELFRTIGSTNRKLATPQHDNITVALHLLSDMGLRLASHMPSYCTVGTKIRLYLREPLEAPPTIDTAILSPRIKADFEPASSPQTRGGITGSWTPVTYPM</sequence>
<reference evidence="1" key="1">
    <citation type="submission" date="2020-08" db="EMBL/GenBank/DDBJ databases">
        <title>Multicomponent nature underlies the extraordinary mechanical properties of spider dragline silk.</title>
        <authorList>
            <person name="Kono N."/>
            <person name="Nakamura H."/>
            <person name="Mori M."/>
            <person name="Yoshida Y."/>
            <person name="Ohtoshi R."/>
            <person name="Malay A.D."/>
            <person name="Moran D.A.P."/>
            <person name="Tomita M."/>
            <person name="Numata K."/>
            <person name="Arakawa K."/>
        </authorList>
    </citation>
    <scope>NUCLEOTIDE SEQUENCE</scope>
</reference>
<dbReference type="Proteomes" id="UP000887159">
    <property type="component" value="Unassembled WGS sequence"/>
</dbReference>